<feature type="domain" description="PKD/Chitinase" evidence="1">
    <location>
        <begin position="108"/>
        <end position="200"/>
    </location>
</feature>
<reference evidence="2 3" key="1">
    <citation type="journal article" date="2010" name="Science">
        <title>Plasticity of animal genome architecture unmasked by rapid evolution of a pelagic tunicate.</title>
        <authorList>
            <person name="Denoeud F."/>
            <person name="Henriet S."/>
            <person name="Mungpakdee S."/>
            <person name="Aury J.M."/>
            <person name="Da Silva C."/>
            <person name="Brinkmann H."/>
            <person name="Mikhaleva J."/>
            <person name="Olsen L.C."/>
            <person name="Jubin C."/>
            <person name="Canestro C."/>
            <person name="Bouquet J.M."/>
            <person name="Danks G."/>
            <person name="Poulain J."/>
            <person name="Campsteijn C."/>
            <person name="Adamski M."/>
            <person name="Cross I."/>
            <person name="Yadetie F."/>
            <person name="Muffato M."/>
            <person name="Louis A."/>
            <person name="Butcher S."/>
            <person name="Tsagkogeorga G."/>
            <person name="Konrad A."/>
            <person name="Singh S."/>
            <person name="Jensen M.F."/>
            <person name="Cong E.H."/>
            <person name="Eikeseth-Otteraa H."/>
            <person name="Noel B."/>
            <person name="Anthouard V."/>
            <person name="Porcel B.M."/>
            <person name="Kachouri-Lafond R."/>
            <person name="Nishino A."/>
            <person name="Ugolini M."/>
            <person name="Chourrout P."/>
            <person name="Nishida H."/>
            <person name="Aasland R."/>
            <person name="Huzurbazar S."/>
            <person name="Westhof E."/>
            <person name="Delsuc F."/>
            <person name="Lehrach H."/>
            <person name="Reinhardt R."/>
            <person name="Weissenbach J."/>
            <person name="Roy S.W."/>
            <person name="Artiguenave F."/>
            <person name="Postlethwait J.H."/>
            <person name="Manak J.R."/>
            <person name="Thompson E.M."/>
            <person name="Jaillon O."/>
            <person name="Du Pasquier L."/>
            <person name="Boudinot P."/>
            <person name="Liberles D.A."/>
            <person name="Volff J.N."/>
            <person name="Philippe H."/>
            <person name="Lenhard B."/>
            <person name="Roest Crollius H."/>
            <person name="Wincker P."/>
            <person name="Chourrout D."/>
        </authorList>
    </citation>
    <scope>NUCLEOTIDE SEQUENCE [LARGE SCALE GENOMIC DNA]</scope>
</reference>
<dbReference type="InterPro" id="IPR029865">
    <property type="entry name" value="KIAA0319-like"/>
</dbReference>
<dbReference type="GO" id="GO:0031410">
    <property type="term" value="C:cytoplasmic vesicle"/>
    <property type="evidence" value="ECO:0007669"/>
    <property type="project" value="TreeGrafter"/>
</dbReference>
<sequence>MQSKVPLSVNIPPKIVQLPQTHLVLQPEINFENYPEESLTFKWEEKEVPLNTAELIVDAIKNEASLEIDVAPEPANITFLFVVSDNSDQKIEVTASLQIIEEKDEPPTAVILPKEFKITLPTSTAKLCGNSSTDDHEVVDYLWEVENDANPEVVDLSGSHEPCLSIKSIRKPGTYHFSLTVTDKKSQSDKTTATIIVDPAKNSNPVAKLEIENVMRSSDGSALYFIPSTKDLILNATKSFDPDDDKLSFSFARNPAKKLLSSQVIIIDSDDGRIARVSNITTVGLYKYQLTVTDDGEPQLSDVVEVVVNVTTGAKPTIVLEDELTRIGPRSNFAIDASKSYSFDGSALSFSWTADPSVLAGFTVYNSSIGTPVLQILNANIGTYKFTVTVTDKIGQTNSQTVTVYVLEDPEINAIIEITVQNCPMITKKESKDAETELLLNLADNQPEMSRVSVIHVFQPFHSPDLVILAKAYDVHENVTETSLVVPNLDGALVQTGGFKSFCRGHAVTARPLYVGLVNYRD</sequence>
<name>E4X0U0_OIKDI</name>
<dbReference type="CDD" id="cd00146">
    <property type="entry name" value="PKD"/>
    <property type="match status" value="2"/>
</dbReference>
<dbReference type="InterPro" id="IPR013783">
    <property type="entry name" value="Ig-like_fold"/>
</dbReference>
<dbReference type="Pfam" id="PF22352">
    <property type="entry name" value="K319L-like_PKD"/>
    <property type="match status" value="2"/>
</dbReference>
<organism evidence="2 3">
    <name type="scientific">Oikopleura dioica</name>
    <name type="common">Tunicate</name>
    <dbReference type="NCBI Taxonomy" id="34765"/>
    <lineage>
        <taxon>Eukaryota</taxon>
        <taxon>Metazoa</taxon>
        <taxon>Chordata</taxon>
        <taxon>Tunicata</taxon>
        <taxon>Appendicularia</taxon>
        <taxon>Copelata</taxon>
        <taxon>Oikopleuridae</taxon>
        <taxon>Oikopleura</taxon>
    </lineage>
</organism>
<dbReference type="InterPro" id="IPR022409">
    <property type="entry name" value="PKD/Chitinase_dom"/>
</dbReference>
<dbReference type="FunCoup" id="E4X0U0">
    <property type="interactions" value="34"/>
</dbReference>
<evidence type="ECO:0000259" key="1">
    <source>
        <dbReference type="SMART" id="SM00089"/>
    </source>
</evidence>
<accession>E4X0U0</accession>
<evidence type="ECO:0000313" key="2">
    <source>
        <dbReference type="EMBL" id="CBY22975.1"/>
    </source>
</evidence>
<dbReference type="SUPFAM" id="SSF49299">
    <property type="entry name" value="PKD domain"/>
    <property type="match status" value="2"/>
</dbReference>
<dbReference type="GO" id="GO:0016020">
    <property type="term" value="C:membrane"/>
    <property type="evidence" value="ECO:0007669"/>
    <property type="project" value="TreeGrafter"/>
</dbReference>
<dbReference type="InParanoid" id="E4X0U0"/>
<proteinExistence type="predicted"/>
<gene>
    <name evidence="2" type="ORF">GSOID_T00014898001</name>
</gene>
<dbReference type="EMBL" id="FN653020">
    <property type="protein sequence ID" value="CBY22975.1"/>
    <property type="molecule type" value="Genomic_DNA"/>
</dbReference>
<dbReference type="Gene3D" id="2.60.40.10">
    <property type="entry name" value="Immunoglobulins"/>
    <property type="match status" value="3"/>
</dbReference>
<dbReference type="OrthoDB" id="536372at2759"/>
<protein>
    <recommendedName>
        <fullName evidence="1">PKD/Chitinase domain-containing protein</fullName>
    </recommendedName>
</protein>
<dbReference type="GO" id="GO:0001764">
    <property type="term" value="P:neuron migration"/>
    <property type="evidence" value="ECO:0007669"/>
    <property type="project" value="TreeGrafter"/>
</dbReference>
<dbReference type="AlphaFoldDB" id="E4X0U0"/>
<dbReference type="InterPro" id="IPR035986">
    <property type="entry name" value="PKD_dom_sf"/>
</dbReference>
<feature type="domain" description="PKD/Chitinase" evidence="1">
    <location>
        <begin position="303"/>
        <end position="409"/>
    </location>
</feature>
<evidence type="ECO:0000313" key="3">
    <source>
        <dbReference type="Proteomes" id="UP000001307"/>
    </source>
</evidence>
<dbReference type="PANTHER" id="PTHR46182:SF2">
    <property type="entry name" value="FI19480P1"/>
    <property type="match status" value="1"/>
</dbReference>
<dbReference type="Proteomes" id="UP000001307">
    <property type="component" value="Unassembled WGS sequence"/>
</dbReference>
<keyword evidence="3" id="KW-1185">Reference proteome</keyword>
<dbReference type="PANTHER" id="PTHR46182">
    <property type="entry name" value="FI19480P1"/>
    <property type="match status" value="1"/>
</dbReference>
<dbReference type="SMART" id="SM00089">
    <property type="entry name" value="PKD"/>
    <property type="match status" value="2"/>
</dbReference>